<reference evidence="1" key="1">
    <citation type="submission" date="2011-11" db="EMBL/GenBank/DDBJ databases">
        <title>The Genome Sequence of Fusarium oxysporum Cotton.</title>
        <authorList>
            <consortium name="The Broad Institute Genome Sequencing Platform"/>
            <person name="Ma L.-J."/>
            <person name="Gale L.R."/>
            <person name="Schwartz D.C."/>
            <person name="Zhou S."/>
            <person name="Corby-Kistler H."/>
            <person name="Young S.K."/>
            <person name="Zeng Q."/>
            <person name="Gargeya S."/>
            <person name="Fitzgerald M."/>
            <person name="Haas B."/>
            <person name="Abouelleil A."/>
            <person name="Alvarado L."/>
            <person name="Arachchi H.M."/>
            <person name="Berlin A."/>
            <person name="Brown A."/>
            <person name="Chapman S.B."/>
            <person name="Chen Z."/>
            <person name="Dunbar C."/>
            <person name="Freedman E."/>
            <person name="Gearin G."/>
            <person name="Goldberg J."/>
            <person name="Griggs A."/>
            <person name="Gujja S."/>
            <person name="Heiman D."/>
            <person name="Howarth C."/>
            <person name="Larson L."/>
            <person name="Lui A."/>
            <person name="MacDonald P.J.P."/>
            <person name="Montmayeur A."/>
            <person name="Murphy C."/>
            <person name="Neiman D."/>
            <person name="Pearson M."/>
            <person name="Priest M."/>
            <person name="Roberts A."/>
            <person name="Saif S."/>
            <person name="Shea T."/>
            <person name="Shenoy N."/>
            <person name="Sisk P."/>
            <person name="Stolte C."/>
            <person name="Sykes S."/>
            <person name="Wortman J."/>
            <person name="Nusbaum C."/>
            <person name="Birren B."/>
        </authorList>
    </citation>
    <scope>NUCLEOTIDE SEQUENCE [LARGE SCALE GENOMIC DNA]</scope>
    <source>
        <strain evidence="1">25433</strain>
    </source>
</reference>
<dbReference type="Proteomes" id="UP000030701">
    <property type="component" value="Unassembled WGS sequence"/>
</dbReference>
<protein>
    <submittedName>
        <fullName evidence="1">Uncharacterized protein</fullName>
    </submittedName>
</protein>
<dbReference type="AlphaFoldDB" id="X0KP34"/>
<dbReference type="OrthoDB" id="5427329at2759"/>
<dbReference type="EMBL" id="KK035231">
    <property type="protein sequence ID" value="EXM15303.1"/>
    <property type="molecule type" value="Genomic_DNA"/>
</dbReference>
<proteinExistence type="predicted"/>
<name>X0KP34_FUSOX</name>
<dbReference type="HOGENOM" id="CLU_436163_0_0_1"/>
<organism evidence="1">
    <name type="scientific">Fusarium oxysporum f. sp. vasinfectum 25433</name>
    <dbReference type="NCBI Taxonomy" id="1089449"/>
    <lineage>
        <taxon>Eukaryota</taxon>
        <taxon>Fungi</taxon>
        <taxon>Dikarya</taxon>
        <taxon>Ascomycota</taxon>
        <taxon>Pezizomycotina</taxon>
        <taxon>Sordariomycetes</taxon>
        <taxon>Hypocreomycetidae</taxon>
        <taxon>Hypocreales</taxon>
        <taxon>Nectriaceae</taxon>
        <taxon>Fusarium</taxon>
        <taxon>Fusarium oxysporum species complex</taxon>
    </lineage>
</organism>
<sequence length="677" mass="78331">MESSNRYTENYRSRLRSANHLWLKYYTPVFKTSAWQYTCTTDEKPYRLYAPHPLDPQDLPVYIKVDADDEDHRKLFRTPLPATGAYVSLFALIALGRKDKDNMMGKAESQLRIQNQLKDETKWQKCEAKFLENTDNNWQVNFAAPHDTPPVIPIRDESGKLFSVQLSTDWQGWLDVLPDLYHLNKQAKHRGKPVRHLNIPFENPILVKPMNNHDMMIGRRFGVPLKKILQGLIDEINAEKDPDLPGEKSYGWRLNLFDDEDLNHLKNYITIAKDPFYLYETLISQEDWTKYMGALERNRSPIREFPRVDQVYKSCDKIMASVGARDIVLQSYVYDNKGDYEKLGLGPKDRPDRKEMENLKEKFSRIVLPEVDNVKKEARARALERLRKRREGLESLNWAYSWYRGSSSLINELAVLKINNAVGKRLDEANQKAVMGNVSATEIGRAMGWSSDRLSSGVYPAEWLHLSAFSWGGVANAAEKDGFITSQNFENLVFGTSETNSVMTRYEMAWQRLFRAESELAGNEQDITGTLSINCNDFSRKIPFDVKDGEHYKTGVLEFTEKELKLLEDGGFKSGDYYQKISGQKRSGSATKEEMLILANDFPFIVYSIDYGLTANFVSRLFQVEGMECWFSFYPFRRQFYHRAEEMLDDKIFKKLKQDASGLKEKKQPFSIIKANA</sequence>
<evidence type="ECO:0000313" key="1">
    <source>
        <dbReference type="EMBL" id="EXM15303.1"/>
    </source>
</evidence>
<reference evidence="1" key="2">
    <citation type="submission" date="2014-03" db="EMBL/GenBank/DDBJ databases">
        <title>The Genome Annotation of Fusarium oxysporum Cotton.</title>
        <authorList>
            <consortium name="The Broad Institute Genomics Platform"/>
            <person name="Ma L.-J."/>
            <person name="Corby-Kistler H."/>
            <person name="Broz K."/>
            <person name="Gale L.R."/>
            <person name="Jonkers W."/>
            <person name="O'Donnell K."/>
            <person name="Ploetz R."/>
            <person name="Steinberg C."/>
            <person name="Schwartz D.C."/>
            <person name="VanEtten H."/>
            <person name="Zhou S."/>
            <person name="Young S.K."/>
            <person name="Zeng Q."/>
            <person name="Gargeya S."/>
            <person name="Fitzgerald M."/>
            <person name="Abouelleil A."/>
            <person name="Alvarado L."/>
            <person name="Chapman S.B."/>
            <person name="Gainer-Dewar J."/>
            <person name="Goldberg J."/>
            <person name="Griggs A."/>
            <person name="Gujja S."/>
            <person name="Hansen M."/>
            <person name="Howarth C."/>
            <person name="Imamovic A."/>
            <person name="Ireland A."/>
            <person name="Larimer J."/>
            <person name="McCowan C."/>
            <person name="Murphy C."/>
            <person name="Pearson M."/>
            <person name="Poon T.W."/>
            <person name="Priest M."/>
            <person name="Roberts A."/>
            <person name="Saif S."/>
            <person name="Shea T."/>
            <person name="Sykes S."/>
            <person name="Wortman J."/>
            <person name="Nusbaum C."/>
            <person name="Birren B."/>
        </authorList>
    </citation>
    <scope>NUCLEOTIDE SEQUENCE</scope>
    <source>
        <strain evidence="1">25433</strain>
    </source>
</reference>
<accession>X0KP34</accession>
<gene>
    <name evidence="1" type="ORF">FOTG_16326</name>
</gene>